<dbReference type="GO" id="GO:0003755">
    <property type="term" value="F:peptidyl-prolyl cis-trans isomerase activity"/>
    <property type="evidence" value="ECO:0007669"/>
    <property type="project" value="UniProtKB-UniRule"/>
</dbReference>
<dbReference type="Gene3D" id="3.10.50.40">
    <property type="match status" value="1"/>
</dbReference>
<comment type="catalytic activity">
    <reaction evidence="1 9 10">
        <text>[protein]-peptidylproline (omega=180) = [protein]-peptidylproline (omega=0)</text>
        <dbReference type="Rhea" id="RHEA:16237"/>
        <dbReference type="Rhea" id="RHEA-COMP:10747"/>
        <dbReference type="Rhea" id="RHEA-COMP:10748"/>
        <dbReference type="ChEBI" id="CHEBI:83833"/>
        <dbReference type="ChEBI" id="CHEBI:83834"/>
        <dbReference type="EC" id="5.2.1.8"/>
    </reaction>
</comment>
<comment type="similarity">
    <text evidence="3 10">Belongs to the FKBP-type PPIase family.</text>
</comment>
<evidence type="ECO:0000256" key="1">
    <source>
        <dbReference type="ARBA" id="ARBA00000971"/>
    </source>
</evidence>
<dbReference type="PROSITE" id="PS50059">
    <property type="entry name" value="FKBP_PPIASE"/>
    <property type="match status" value="1"/>
</dbReference>
<keyword evidence="5 9" id="KW-0697">Rotamase</keyword>
<comment type="function">
    <text evidence="8">Also involved in hydrogenase metallocenter assembly, probably by participating in the nickel insertion step. This function in hydrogenase biosynthesis requires chaperone activity and the presence of the metal-binding domain, but not PPIase activity.</text>
</comment>
<dbReference type="PANTHER" id="PTHR47861">
    <property type="entry name" value="FKBP-TYPE PEPTIDYL-PROLYL CIS-TRANS ISOMERASE SLYD"/>
    <property type="match status" value="1"/>
</dbReference>
<evidence type="ECO:0000256" key="9">
    <source>
        <dbReference type="PROSITE-ProRule" id="PRU00277"/>
    </source>
</evidence>
<dbReference type="AlphaFoldDB" id="A0A1T4WYS5"/>
<keyword evidence="6" id="KW-0143">Chaperone</keyword>
<dbReference type="Pfam" id="PF00254">
    <property type="entry name" value="FKBP_C"/>
    <property type="match status" value="1"/>
</dbReference>
<evidence type="ECO:0000256" key="7">
    <source>
        <dbReference type="ARBA" id="ARBA00023235"/>
    </source>
</evidence>
<dbReference type="InterPro" id="IPR046357">
    <property type="entry name" value="PPIase_dom_sf"/>
</dbReference>
<feature type="domain" description="PPIase FKBP-type" evidence="11">
    <location>
        <begin position="6"/>
        <end position="80"/>
    </location>
</feature>
<evidence type="ECO:0000256" key="6">
    <source>
        <dbReference type="ARBA" id="ARBA00023186"/>
    </source>
</evidence>
<keyword evidence="4" id="KW-0963">Cytoplasm</keyword>
<keyword evidence="13" id="KW-1185">Reference proteome</keyword>
<dbReference type="GO" id="GO:0042026">
    <property type="term" value="P:protein refolding"/>
    <property type="evidence" value="ECO:0007669"/>
    <property type="project" value="UniProtKB-ARBA"/>
</dbReference>
<dbReference type="Proteomes" id="UP000190460">
    <property type="component" value="Unassembled WGS sequence"/>
</dbReference>
<dbReference type="SUPFAM" id="SSF54534">
    <property type="entry name" value="FKBP-like"/>
    <property type="match status" value="1"/>
</dbReference>
<evidence type="ECO:0000256" key="5">
    <source>
        <dbReference type="ARBA" id="ARBA00023110"/>
    </source>
</evidence>
<evidence type="ECO:0000313" key="12">
    <source>
        <dbReference type="EMBL" id="SKA82018.1"/>
    </source>
</evidence>
<organism evidence="12 13">
    <name type="scientific">Thiothrix eikelboomii</name>
    <dbReference type="NCBI Taxonomy" id="92487"/>
    <lineage>
        <taxon>Bacteria</taxon>
        <taxon>Pseudomonadati</taxon>
        <taxon>Pseudomonadota</taxon>
        <taxon>Gammaproteobacteria</taxon>
        <taxon>Thiotrichales</taxon>
        <taxon>Thiotrichaceae</taxon>
        <taxon>Thiothrix</taxon>
    </lineage>
</organism>
<dbReference type="PANTHER" id="PTHR47861:SF3">
    <property type="entry name" value="FKBP-TYPE PEPTIDYL-PROLYL CIS-TRANS ISOMERASE SLYD"/>
    <property type="match status" value="1"/>
</dbReference>
<evidence type="ECO:0000256" key="2">
    <source>
        <dbReference type="ARBA" id="ARBA00004496"/>
    </source>
</evidence>
<dbReference type="OrthoDB" id="9808891at2"/>
<evidence type="ECO:0000256" key="4">
    <source>
        <dbReference type="ARBA" id="ARBA00022490"/>
    </source>
</evidence>
<proteinExistence type="inferred from homology"/>
<comment type="subcellular location">
    <subcellularLocation>
        <location evidence="2">Cytoplasm</location>
    </subcellularLocation>
</comment>
<reference evidence="12 13" key="1">
    <citation type="submission" date="2017-02" db="EMBL/GenBank/DDBJ databases">
        <authorList>
            <person name="Peterson S.W."/>
        </authorList>
    </citation>
    <scope>NUCLEOTIDE SEQUENCE [LARGE SCALE GENOMIC DNA]</scope>
    <source>
        <strain evidence="12 13">ATCC 49788</strain>
    </source>
</reference>
<protein>
    <recommendedName>
        <fullName evidence="10">Peptidyl-prolyl cis-trans isomerase</fullName>
        <ecNumber evidence="10">5.2.1.8</ecNumber>
    </recommendedName>
</protein>
<evidence type="ECO:0000313" key="13">
    <source>
        <dbReference type="Proteomes" id="UP000190460"/>
    </source>
</evidence>
<dbReference type="GO" id="GO:0005737">
    <property type="term" value="C:cytoplasm"/>
    <property type="evidence" value="ECO:0007669"/>
    <property type="project" value="UniProtKB-SubCell"/>
</dbReference>
<evidence type="ECO:0000256" key="3">
    <source>
        <dbReference type="ARBA" id="ARBA00006577"/>
    </source>
</evidence>
<name>A0A1T4WYS5_9GAMM</name>
<evidence type="ECO:0000259" key="11">
    <source>
        <dbReference type="PROSITE" id="PS50059"/>
    </source>
</evidence>
<sequence>MQIAPNTVASLAYVLTDTQGDILDQADAQHPFVYLHGAHNIIPGLENALSGKQAGEELEVTIPPELAYGLKDDNLLQQVPRAMFAGADEEHIVPGAQFHAQTNAGMQTIVITAVDGDTISIDGNHPLAGETLHFKVKILEVRAATKDELSHGHAHGPGGHHHH</sequence>
<dbReference type="InterPro" id="IPR001179">
    <property type="entry name" value="PPIase_FKBP_dom"/>
</dbReference>
<evidence type="ECO:0000256" key="8">
    <source>
        <dbReference type="ARBA" id="ARBA00037071"/>
    </source>
</evidence>
<keyword evidence="7 9" id="KW-0413">Isomerase</keyword>
<accession>A0A1T4WYS5</accession>
<evidence type="ECO:0000256" key="10">
    <source>
        <dbReference type="RuleBase" id="RU003915"/>
    </source>
</evidence>
<dbReference type="RefSeq" id="WP_078922718.1">
    <property type="nucleotide sequence ID" value="NZ_FUYB01000010.1"/>
</dbReference>
<dbReference type="STRING" id="92487.SAMN02745130_02233"/>
<dbReference type="EC" id="5.2.1.8" evidence="10"/>
<dbReference type="EMBL" id="FUYB01000010">
    <property type="protein sequence ID" value="SKA82018.1"/>
    <property type="molecule type" value="Genomic_DNA"/>
</dbReference>
<gene>
    <name evidence="12" type="ORF">SAMN02745130_02233</name>
</gene>